<name>A0A1I4FCY2_9GAMM</name>
<dbReference type="EMBL" id="FOSR01000016">
    <property type="protein sequence ID" value="SFL14676.1"/>
    <property type="molecule type" value="Genomic_DNA"/>
</dbReference>
<gene>
    <name evidence="3" type="ORF">SAMN05192579_11650</name>
</gene>
<dbReference type="GO" id="GO:0016787">
    <property type="term" value="F:hydrolase activity"/>
    <property type="evidence" value="ECO:0007669"/>
    <property type="project" value="UniProtKB-KW"/>
</dbReference>
<evidence type="ECO:0000313" key="4">
    <source>
        <dbReference type="Proteomes" id="UP000198725"/>
    </source>
</evidence>
<keyword evidence="1" id="KW-0378">Hydrolase</keyword>
<dbReference type="CDD" id="cd01014">
    <property type="entry name" value="nicotinamidase_related"/>
    <property type="match status" value="1"/>
</dbReference>
<dbReference type="PANTHER" id="PTHR43540">
    <property type="entry name" value="PEROXYUREIDOACRYLATE/UREIDOACRYLATE AMIDOHYDROLASE-RELATED"/>
    <property type="match status" value="1"/>
</dbReference>
<evidence type="ECO:0000259" key="2">
    <source>
        <dbReference type="Pfam" id="PF00857"/>
    </source>
</evidence>
<dbReference type="SUPFAM" id="SSF52499">
    <property type="entry name" value="Isochorismatase-like hydrolases"/>
    <property type="match status" value="1"/>
</dbReference>
<keyword evidence="4" id="KW-1185">Reference proteome</keyword>
<protein>
    <submittedName>
        <fullName evidence="3">Nicotinamidase-related amidase</fullName>
    </submittedName>
</protein>
<dbReference type="Gene3D" id="3.40.50.850">
    <property type="entry name" value="Isochorismatase-like"/>
    <property type="match status" value="1"/>
</dbReference>
<dbReference type="AlphaFoldDB" id="A0A1I4FCY2"/>
<evidence type="ECO:0000256" key="1">
    <source>
        <dbReference type="ARBA" id="ARBA00022801"/>
    </source>
</evidence>
<dbReference type="PANTHER" id="PTHR43540:SF6">
    <property type="entry name" value="ISOCHORISMATASE-LIKE DOMAIN-CONTAINING PROTEIN"/>
    <property type="match status" value="1"/>
</dbReference>
<dbReference type="InterPro" id="IPR000868">
    <property type="entry name" value="Isochorismatase-like_dom"/>
</dbReference>
<dbReference type="Proteomes" id="UP000198725">
    <property type="component" value="Unassembled WGS sequence"/>
</dbReference>
<accession>A0A1I4FCY2</accession>
<dbReference type="Pfam" id="PF00857">
    <property type="entry name" value="Isochorismatase"/>
    <property type="match status" value="1"/>
</dbReference>
<sequence length="219" mass="24007">MSQTHTQHPGTPRRALVVIDVQNEYETGGLRIEYPPIADSLQNIGKAMDAAHAAGVPVIVVQETSPADSPLFAIDSHGWKLHEVVASRPRDHYLRKLLPSAFSGTDLADWLKRHDIDTLAVVGYMTHNCNDTTIKHAFDNGLQVEFLMDASGSVPYANRAGIATAEEIHRVFAVVEQSRFAAVMRTDEWMAHVANGTLPERDTIHASHQRARASTAAIA</sequence>
<evidence type="ECO:0000313" key="3">
    <source>
        <dbReference type="EMBL" id="SFL14676.1"/>
    </source>
</evidence>
<organism evidence="3 4">
    <name type="scientific">Rhodanobacter glycinis</name>
    <dbReference type="NCBI Taxonomy" id="582702"/>
    <lineage>
        <taxon>Bacteria</taxon>
        <taxon>Pseudomonadati</taxon>
        <taxon>Pseudomonadota</taxon>
        <taxon>Gammaproteobacteria</taxon>
        <taxon>Lysobacterales</taxon>
        <taxon>Rhodanobacteraceae</taxon>
        <taxon>Rhodanobacter</taxon>
    </lineage>
</organism>
<dbReference type="InterPro" id="IPR036380">
    <property type="entry name" value="Isochorismatase-like_sf"/>
</dbReference>
<dbReference type="InterPro" id="IPR050272">
    <property type="entry name" value="Isochorismatase-like_hydrls"/>
</dbReference>
<reference evidence="4" key="1">
    <citation type="submission" date="2016-10" db="EMBL/GenBank/DDBJ databases">
        <authorList>
            <person name="Varghese N."/>
            <person name="Submissions S."/>
        </authorList>
    </citation>
    <scope>NUCLEOTIDE SEQUENCE [LARGE SCALE GENOMIC DNA]</scope>
    <source>
        <strain evidence="4">MO64</strain>
    </source>
</reference>
<feature type="domain" description="Isochorismatase-like" evidence="2">
    <location>
        <begin position="15"/>
        <end position="165"/>
    </location>
</feature>
<dbReference type="RefSeq" id="WP_092704968.1">
    <property type="nucleotide sequence ID" value="NZ_FOSR01000016.1"/>
</dbReference>
<proteinExistence type="predicted"/>